<dbReference type="EMBL" id="KV417702">
    <property type="protein sequence ID" value="KZP09340.1"/>
    <property type="molecule type" value="Genomic_DNA"/>
</dbReference>
<keyword evidence="1" id="KW-1133">Transmembrane helix</keyword>
<evidence type="ECO:0000313" key="2">
    <source>
        <dbReference type="EMBL" id="KZP09340.1"/>
    </source>
</evidence>
<proteinExistence type="predicted"/>
<evidence type="ECO:0000313" key="3">
    <source>
        <dbReference type="Proteomes" id="UP000076532"/>
    </source>
</evidence>
<dbReference type="AlphaFoldDB" id="A0A165Y9J8"/>
<sequence length="165" mass="19145">MESEMEIQTRMRQICTCRGKGKSLHRALDILLGVINGHFKPEPREVLRCQMSRLRAVTDGQDGKVGKQSRSREAWIWFEIIIVCGLWILNLALLVEEWEQCISWPGQRRVPEHFQAESTAKEIIDMELTIATTSKANTVHNRERCEVVHGLQRTRELQFMAVIYV</sequence>
<evidence type="ECO:0000256" key="1">
    <source>
        <dbReference type="SAM" id="Phobius"/>
    </source>
</evidence>
<dbReference type="Proteomes" id="UP000076532">
    <property type="component" value="Unassembled WGS sequence"/>
</dbReference>
<reference evidence="2 3" key="1">
    <citation type="journal article" date="2016" name="Mol. Biol. Evol.">
        <title>Comparative Genomics of Early-Diverging Mushroom-Forming Fungi Provides Insights into the Origins of Lignocellulose Decay Capabilities.</title>
        <authorList>
            <person name="Nagy L.G."/>
            <person name="Riley R."/>
            <person name="Tritt A."/>
            <person name="Adam C."/>
            <person name="Daum C."/>
            <person name="Floudas D."/>
            <person name="Sun H."/>
            <person name="Yadav J.S."/>
            <person name="Pangilinan J."/>
            <person name="Larsson K.H."/>
            <person name="Matsuura K."/>
            <person name="Barry K."/>
            <person name="Labutti K."/>
            <person name="Kuo R."/>
            <person name="Ohm R.A."/>
            <person name="Bhattacharya S.S."/>
            <person name="Shirouzu T."/>
            <person name="Yoshinaga Y."/>
            <person name="Martin F.M."/>
            <person name="Grigoriev I.V."/>
            <person name="Hibbett D.S."/>
        </authorList>
    </citation>
    <scope>NUCLEOTIDE SEQUENCE [LARGE SCALE GENOMIC DNA]</scope>
    <source>
        <strain evidence="2 3">CBS 109695</strain>
    </source>
</reference>
<keyword evidence="1" id="KW-0812">Transmembrane</keyword>
<keyword evidence="3" id="KW-1185">Reference proteome</keyword>
<organism evidence="2 3">
    <name type="scientific">Athelia psychrophila</name>
    <dbReference type="NCBI Taxonomy" id="1759441"/>
    <lineage>
        <taxon>Eukaryota</taxon>
        <taxon>Fungi</taxon>
        <taxon>Dikarya</taxon>
        <taxon>Basidiomycota</taxon>
        <taxon>Agaricomycotina</taxon>
        <taxon>Agaricomycetes</taxon>
        <taxon>Agaricomycetidae</taxon>
        <taxon>Atheliales</taxon>
        <taxon>Atheliaceae</taxon>
        <taxon>Athelia</taxon>
    </lineage>
</organism>
<keyword evidence="1" id="KW-0472">Membrane</keyword>
<accession>A0A165Y9J8</accession>
<feature type="transmembrane region" description="Helical" evidence="1">
    <location>
        <begin position="74"/>
        <end position="95"/>
    </location>
</feature>
<name>A0A165Y9J8_9AGAM</name>
<gene>
    <name evidence="2" type="ORF">FIBSPDRAFT_240580</name>
</gene>
<protein>
    <submittedName>
        <fullName evidence="2">Uncharacterized protein</fullName>
    </submittedName>
</protein>